<name>W0V226_9BURK</name>
<evidence type="ECO:0000313" key="3">
    <source>
        <dbReference type="Proteomes" id="UP000027604"/>
    </source>
</evidence>
<keyword evidence="1" id="KW-0812">Transmembrane</keyword>
<keyword evidence="1" id="KW-1133">Transmembrane helix</keyword>
<accession>W0V226</accession>
<feature type="transmembrane region" description="Helical" evidence="1">
    <location>
        <begin position="6"/>
        <end position="30"/>
    </location>
</feature>
<evidence type="ECO:0000313" key="2">
    <source>
        <dbReference type="EMBL" id="CDG81327.1"/>
    </source>
</evidence>
<gene>
    <name evidence="2" type="ORF">GJA_668</name>
</gene>
<dbReference type="KEGG" id="jag:GJA_668"/>
<sequence>MVYFIVYLFLLPAHTCYFYFLGAAVFWGTASDGADNRTRRHAVRLRISKLKFNSFFQKDPALIYFVK</sequence>
<dbReference type="Proteomes" id="UP000027604">
    <property type="component" value="Chromosome I"/>
</dbReference>
<proteinExistence type="predicted"/>
<dbReference type="EMBL" id="HG322949">
    <property type="protein sequence ID" value="CDG81327.1"/>
    <property type="molecule type" value="Genomic_DNA"/>
</dbReference>
<dbReference type="HOGENOM" id="CLU_2806701_0_0_4"/>
<keyword evidence="1" id="KW-0472">Membrane</keyword>
<reference evidence="2 3" key="1">
    <citation type="journal article" date="2015" name="Genome Announc.">
        <title>Genome Sequence of Mushroom Soft-Rot Pathogen Janthinobacterium agaricidamnosum.</title>
        <authorList>
            <person name="Graupner K."/>
            <person name="Lackner G."/>
            <person name="Hertweck C."/>
        </authorList>
    </citation>
    <scope>NUCLEOTIDE SEQUENCE [LARGE SCALE GENOMIC DNA]</scope>
    <source>
        <strain evidence="3">NBRC 102515 / DSM 9628</strain>
    </source>
</reference>
<dbReference type="AlphaFoldDB" id="W0V226"/>
<protein>
    <submittedName>
        <fullName evidence="2">Uncharacterized protein</fullName>
    </submittedName>
</protein>
<dbReference type="STRING" id="1349767.GJA_668"/>
<keyword evidence="3" id="KW-1185">Reference proteome</keyword>
<organism evidence="2 3">
    <name type="scientific">Janthinobacterium agaricidamnosum NBRC 102515 = DSM 9628</name>
    <dbReference type="NCBI Taxonomy" id="1349767"/>
    <lineage>
        <taxon>Bacteria</taxon>
        <taxon>Pseudomonadati</taxon>
        <taxon>Pseudomonadota</taxon>
        <taxon>Betaproteobacteria</taxon>
        <taxon>Burkholderiales</taxon>
        <taxon>Oxalobacteraceae</taxon>
        <taxon>Janthinobacterium</taxon>
    </lineage>
</organism>
<evidence type="ECO:0000256" key="1">
    <source>
        <dbReference type="SAM" id="Phobius"/>
    </source>
</evidence>